<feature type="binding site" evidence="3">
    <location>
        <position position="108"/>
    </location>
    <ligand>
        <name>substrate</name>
    </ligand>
</feature>
<evidence type="ECO:0000313" key="6">
    <source>
        <dbReference type="Proteomes" id="UP000239209"/>
    </source>
</evidence>
<keyword evidence="6" id="KW-1185">Reference proteome</keyword>
<evidence type="ECO:0000256" key="3">
    <source>
        <dbReference type="PIRSR" id="PIRSR605511-2"/>
    </source>
</evidence>
<dbReference type="EMBL" id="PVZG01000004">
    <property type="protein sequence ID" value="PRY30627.1"/>
    <property type="molecule type" value="Genomic_DNA"/>
</dbReference>
<dbReference type="RefSeq" id="WP_106126249.1">
    <property type="nucleotide sequence ID" value="NZ_PVZG01000004.1"/>
</dbReference>
<feature type="binding site" evidence="3">
    <location>
        <position position="153"/>
    </location>
    <ligand>
        <name>a divalent metal cation</name>
        <dbReference type="ChEBI" id="CHEBI:60240"/>
    </ligand>
</feature>
<dbReference type="InterPro" id="IPR011042">
    <property type="entry name" value="6-blade_b-propeller_TolB-like"/>
</dbReference>
<dbReference type="GO" id="GO:0019853">
    <property type="term" value="P:L-ascorbic acid biosynthetic process"/>
    <property type="evidence" value="ECO:0007669"/>
    <property type="project" value="TreeGrafter"/>
</dbReference>
<gene>
    <name evidence="5" type="ORF">CLV70_104179</name>
</gene>
<comment type="cofactor">
    <cofactor evidence="3">
        <name>Zn(2+)</name>
        <dbReference type="ChEBI" id="CHEBI:29105"/>
    </cofactor>
    <text evidence="3">Binds 1 divalent metal cation per subunit.</text>
</comment>
<dbReference type="InterPro" id="IPR005511">
    <property type="entry name" value="SMP-30"/>
</dbReference>
<dbReference type="SUPFAM" id="SSF63829">
    <property type="entry name" value="Calcium-dependent phosphotriesterase"/>
    <property type="match status" value="1"/>
</dbReference>
<keyword evidence="3" id="KW-0862">Zinc</keyword>
<reference evidence="5 6" key="1">
    <citation type="submission" date="2018-03" db="EMBL/GenBank/DDBJ databases">
        <title>Genomic Encyclopedia of Archaeal and Bacterial Type Strains, Phase II (KMG-II): from individual species to whole genera.</title>
        <authorList>
            <person name="Goeker M."/>
        </authorList>
    </citation>
    <scope>NUCLEOTIDE SEQUENCE [LARGE SCALE GENOMIC DNA]</scope>
    <source>
        <strain evidence="5 6">DSM 45348</strain>
    </source>
</reference>
<keyword evidence="3" id="KW-0479">Metal-binding</keyword>
<feature type="binding site" evidence="3">
    <location>
        <position position="106"/>
    </location>
    <ligand>
        <name>substrate</name>
    </ligand>
</feature>
<name>A0A2T0SB27_9ACTN</name>
<organism evidence="5 6">
    <name type="scientific">Pseudosporangium ferrugineum</name>
    <dbReference type="NCBI Taxonomy" id="439699"/>
    <lineage>
        <taxon>Bacteria</taxon>
        <taxon>Bacillati</taxon>
        <taxon>Actinomycetota</taxon>
        <taxon>Actinomycetes</taxon>
        <taxon>Micromonosporales</taxon>
        <taxon>Micromonosporaceae</taxon>
        <taxon>Pseudosporangium</taxon>
    </lineage>
</organism>
<feature type="domain" description="SMP-30/Gluconolactonase/LRE-like region" evidence="4">
    <location>
        <begin position="17"/>
        <end position="260"/>
    </location>
</feature>
<dbReference type="PANTHER" id="PTHR10907:SF47">
    <property type="entry name" value="REGUCALCIN"/>
    <property type="match status" value="1"/>
</dbReference>
<dbReference type="Proteomes" id="UP000239209">
    <property type="component" value="Unassembled WGS sequence"/>
</dbReference>
<dbReference type="AlphaFoldDB" id="A0A2T0SB27"/>
<dbReference type="GO" id="GO:0004341">
    <property type="term" value="F:gluconolactonase activity"/>
    <property type="evidence" value="ECO:0007669"/>
    <property type="project" value="TreeGrafter"/>
</dbReference>
<dbReference type="OrthoDB" id="2633250at2"/>
<comment type="caution">
    <text evidence="5">The sequence shown here is derived from an EMBL/GenBank/DDBJ whole genome shotgun (WGS) entry which is preliminary data.</text>
</comment>
<dbReference type="InterPro" id="IPR013658">
    <property type="entry name" value="SGL"/>
</dbReference>
<feature type="active site" description="Proton donor/acceptor" evidence="2">
    <location>
        <position position="201"/>
    </location>
</feature>
<dbReference type="Pfam" id="PF08450">
    <property type="entry name" value="SGL"/>
    <property type="match status" value="1"/>
</dbReference>
<evidence type="ECO:0000259" key="4">
    <source>
        <dbReference type="Pfam" id="PF08450"/>
    </source>
</evidence>
<evidence type="ECO:0000256" key="1">
    <source>
        <dbReference type="ARBA" id="ARBA00008853"/>
    </source>
</evidence>
<comment type="similarity">
    <text evidence="1">Belongs to the SMP-30/CGR1 family.</text>
</comment>
<feature type="binding site" evidence="3">
    <location>
        <position position="19"/>
    </location>
    <ligand>
        <name>a divalent metal cation</name>
        <dbReference type="ChEBI" id="CHEBI:60240"/>
    </ligand>
</feature>
<dbReference type="GO" id="GO:0005509">
    <property type="term" value="F:calcium ion binding"/>
    <property type="evidence" value="ECO:0007669"/>
    <property type="project" value="TreeGrafter"/>
</dbReference>
<feature type="binding site" evidence="3">
    <location>
        <position position="201"/>
    </location>
    <ligand>
        <name>a divalent metal cation</name>
        <dbReference type="ChEBI" id="CHEBI:60240"/>
    </ligand>
</feature>
<dbReference type="PANTHER" id="PTHR10907">
    <property type="entry name" value="REGUCALCIN"/>
    <property type="match status" value="1"/>
</dbReference>
<evidence type="ECO:0000256" key="2">
    <source>
        <dbReference type="PIRSR" id="PIRSR605511-1"/>
    </source>
</evidence>
<evidence type="ECO:0000313" key="5">
    <source>
        <dbReference type="EMBL" id="PRY30627.1"/>
    </source>
</evidence>
<accession>A0A2T0SB27</accession>
<sequence length="296" mass="31113">MTATYTARPADAGVFQLGEGPLWDPGRERLLWVDIEGRAVHRGDLDVATGAITATGAWEFGTEACAVAVAADGELLVAERETLTRVALDGTRTEIARVLPAGAPGRLNDGAVDPAGRFLIGSLDPGERSGTEVLVRLDAGDLTVLDADLTLSNGLAWSPAGDRLYSIDTIPRTVWVRDYDPATGATGERREAFRLTDGFPDGMCADADGNLWIAVWGGGRVERRTPEGRLLATVAVDAPHTTSMAFAGPDLDLLVITTATTGFAPGELAAHPHSGRLFTARVDAAGLPGTYWNPAL</sequence>
<dbReference type="Gene3D" id="2.120.10.30">
    <property type="entry name" value="TolB, C-terminal domain"/>
    <property type="match status" value="1"/>
</dbReference>
<dbReference type="PRINTS" id="PR01790">
    <property type="entry name" value="SMP30FAMILY"/>
</dbReference>
<protein>
    <submittedName>
        <fullName evidence="5">Sugar lactone lactonase YvrE</fullName>
    </submittedName>
</protein>
<proteinExistence type="inferred from homology"/>